<dbReference type="EMBL" id="SWMU01000002">
    <property type="protein sequence ID" value="TKS56326.1"/>
    <property type="molecule type" value="Genomic_DNA"/>
</dbReference>
<evidence type="ECO:0000313" key="1">
    <source>
        <dbReference type="EMBL" id="TKS56326.1"/>
    </source>
</evidence>
<name>A0A4U5TQK6_9FLAO</name>
<dbReference type="Gene3D" id="3.30.530.20">
    <property type="match status" value="1"/>
</dbReference>
<dbReference type="RefSeq" id="WP_138931428.1">
    <property type="nucleotide sequence ID" value="NZ_SWMU01000002.1"/>
</dbReference>
<reference evidence="1 2" key="1">
    <citation type="submission" date="2019-04" db="EMBL/GenBank/DDBJ databases">
        <title>Psychroflexus halotolerans sp. nov., isolated from a marine solar saltern.</title>
        <authorList>
            <person name="Feng X."/>
        </authorList>
    </citation>
    <scope>NUCLEOTIDE SEQUENCE [LARGE SCALE GENOMIC DNA]</scope>
    <source>
        <strain evidence="1 2">WDS2C27</strain>
    </source>
</reference>
<evidence type="ECO:0000313" key="2">
    <source>
        <dbReference type="Proteomes" id="UP000306552"/>
    </source>
</evidence>
<dbReference type="OrthoDB" id="9793552at2"/>
<organism evidence="1 2">
    <name type="scientific">Mesohalobacter halotolerans</name>
    <dbReference type="NCBI Taxonomy" id="1883405"/>
    <lineage>
        <taxon>Bacteria</taxon>
        <taxon>Pseudomonadati</taxon>
        <taxon>Bacteroidota</taxon>
        <taxon>Flavobacteriia</taxon>
        <taxon>Flavobacteriales</taxon>
        <taxon>Flavobacteriaceae</taxon>
        <taxon>Mesohalobacter</taxon>
    </lineage>
</organism>
<dbReference type="Proteomes" id="UP000306552">
    <property type="component" value="Unassembled WGS sequence"/>
</dbReference>
<dbReference type="SUPFAM" id="SSF55961">
    <property type="entry name" value="Bet v1-like"/>
    <property type="match status" value="1"/>
</dbReference>
<sequence length="155" mass="18560">MKLYTIKKHNILPIDLEQAWIFFSNPRNLQKLMPEDMKFEVKSELPHEIYTGQLIEYKVSPFKGFNTKWVTEISHVERLKYFVDIQLYGPYKLWHHKHFFKEVEDGVLVEDLVHYRVPFGLIGEFLHPSIIQPKLDSIFKAREKNLETIFGIIKK</sequence>
<accession>A0A4U5TQK6</accession>
<proteinExistence type="predicted"/>
<dbReference type="InterPro" id="IPR023393">
    <property type="entry name" value="START-like_dom_sf"/>
</dbReference>
<comment type="caution">
    <text evidence="1">The sequence shown here is derived from an EMBL/GenBank/DDBJ whole genome shotgun (WGS) entry which is preliminary data.</text>
</comment>
<gene>
    <name evidence="1" type="ORF">FCN74_04590</name>
</gene>
<dbReference type="CDD" id="cd07820">
    <property type="entry name" value="SRPBCC_3"/>
    <property type="match status" value="1"/>
</dbReference>
<keyword evidence="2" id="KW-1185">Reference proteome</keyword>
<protein>
    <submittedName>
        <fullName evidence="1">SRPBCC family protein</fullName>
    </submittedName>
</protein>
<dbReference type="AlphaFoldDB" id="A0A4U5TQK6"/>